<feature type="compositionally biased region" description="Polar residues" evidence="1">
    <location>
        <begin position="142"/>
        <end position="151"/>
    </location>
</feature>
<feature type="compositionally biased region" description="Gly residues" evidence="1">
    <location>
        <begin position="58"/>
        <end position="67"/>
    </location>
</feature>
<organism evidence="4">
    <name type="scientific">Gongylonema pulchrum</name>
    <dbReference type="NCBI Taxonomy" id="637853"/>
    <lineage>
        <taxon>Eukaryota</taxon>
        <taxon>Metazoa</taxon>
        <taxon>Ecdysozoa</taxon>
        <taxon>Nematoda</taxon>
        <taxon>Chromadorea</taxon>
        <taxon>Rhabditida</taxon>
        <taxon>Spirurina</taxon>
        <taxon>Spiruromorpha</taxon>
        <taxon>Spiruroidea</taxon>
        <taxon>Gongylonematidae</taxon>
        <taxon>Gongylonema</taxon>
    </lineage>
</organism>
<keyword evidence="3" id="KW-1185">Reference proteome</keyword>
<dbReference type="WBParaSite" id="GPUH_0000655001-mRNA-1">
    <property type="protein sequence ID" value="GPUH_0000655001-mRNA-1"/>
    <property type="gene ID" value="GPUH_0000655001"/>
</dbReference>
<dbReference type="EMBL" id="UYRT01015524">
    <property type="protein sequence ID" value="VDK55091.1"/>
    <property type="molecule type" value="Genomic_DNA"/>
</dbReference>
<accession>A0A183DCV0</accession>
<dbReference type="Proteomes" id="UP000271098">
    <property type="component" value="Unassembled WGS sequence"/>
</dbReference>
<dbReference type="AlphaFoldDB" id="A0A183DCV0"/>
<evidence type="ECO:0000313" key="3">
    <source>
        <dbReference type="Proteomes" id="UP000271098"/>
    </source>
</evidence>
<name>A0A183DCV0_9BILA</name>
<evidence type="ECO:0000256" key="1">
    <source>
        <dbReference type="SAM" id="MobiDB-lite"/>
    </source>
</evidence>
<feature type="compositionally biased region" description="Low complexity" evidence="1">
    <location>
        <begin position="68"/>
        <end position="80"/>
    </location>
</feature>
<gene>
    <name evidence="2" type="ORF">GPUH_LOCUS6542</name>
</gene>
<feature type="compositionally biased region" description="Low complexity" evidence="1">
    <location>
        <begin position="121"/>
        <end position="131"/>
    </location>
</feature>
<evidence type="ECO:0000313" key="4">
    <source>
        <dbReference type="WBParaSite" id="GPUH_0000655001-mRNA-1"/>
    </source>
</evidence>
<reference evidence="2 3" key="2">
    <citation type="submission" date="2018-11" db="EMBL/GenBank/DDBJ databases">
        <authorList>
            <consortium name="Pathogen Informatics"/>
        </authorList>
    </citation>
    <scope>NUCLEOTIDE SEQUENCE [LARGE SCALE GENOMIC DNA]</scope>
</reference>
<protein>
    <submittedName>
        <fullName evidence="4">RELA</fullName>
    </submittedName>
</protein>
<reference evidence="4" key="1">
    <citation type="submission" date="2016-06" db="UniProtKB">
        <authorList>
            <consortium name="WormBaseParasite"/>
        </authorList>
    </citation>
    <scope>IDENTIFICATION</scope>
</reference>
<proteinExistence type="predicted"/>
<feature type="region of interest" description="Disordered" evidence="1">
    <location>
        <begin position="50"/>
        <end position="157"/>
    </location>
</feature>
<evidence type="ECO:0000313" key="2">
    <source>
        <dbReference type="EMBL" id="VDK55091.1"/>
    </source>
</evidence>
<sequence length="157" mass="15439">MEAAQGPTVIPSQDTLIADLLSLDLSAPSTGVPTHGLGMDSYQPAPMSSGLDDLLGLGSDGLLGDVGGTTSPPTIQQTQTPAPPTNAPGIFATHTIAPPPPTVPSVGQTLLSTDVPPPAPTTTSASNPFTSLGDLFAGPTLGASSALSGQTGYVAPK</sequence>